<dbReference type="AlphaFoldDB" id="A0A8X6KRN4"/>
<keyword evidence="3 8" id="KW-0812">Transmembrane</keyword>
<evidence type="ECO:0000256" key="5">
    <source>
        <dbReference type="ARBA" id="ARBA00023136"/>
    </source>
</evidence>
<evidence type="ECO:0000256" key="8">
    <source>
        <dbReference type="SAM" id="Phobius"/>
    </source>
</evidence>
<dbReference type="Proteomes" id="UP000887116">
    <property type="component" value="Unassembled WGS sequence"/>
</dbReference>
<keyword evidence="5 8" id="KW-0472">Membrane</keyword>
<name>A0A8X6KRN4_TRICU</name>
<dbReference type="GO" id="GO:0032981">
    <property type="term" value="P:mitochondrial respiratory chain complex I assembly"/>
    <property type="evidence" value="ECO:0007669"/>
    <property type="project" value="InterPro"/>
</dbReference>
<dbReference type="OrthoDB" id="5826189at2759"/>
<organism evidence="9 10">
    <name type="scientific">Trichonephila clavata</name>
    <name type="common">Joro spider</name>
    <name type="synonym">Nephila clavata</name>
    <dbReference type="NCBI Taxonomy" id="2740835"/>
    <lineage>
        <taxon>Eukaryota</taxon>
        <taxon>Metazoa</taxon>
        <taxon>Ecdysozoa</taxon>
        <taxon>Arthropoda</taxon>
        <taxon>Chelicerata</taxon>
        <taxon>Arachnida</taxon>
        <taxon>Araneae</taxon>
        <taxon>Araneomorphae</taxon>
        <taxon>Entelegynae</taxon>
        <taxon>Araneoidea</taxon>
        <taxon>Nephilidae</taxon>
        <taxon>Trichonephila</taxon>
    </lineage>
</organism>
<proteinExistence type="inferred from homology"/>
<accession>A0A8X6KRN4</accession>
<evidence type="ECO:0000313" key="9">
    <source>
        <dbReference type="EMBL" id="GFQ82549.1"/>
    </source>
</evidence>
<dbReference type="EMBL" id="BMAO01012595">
    <property type="protein sequence ID" value="GFQ82549.1"/>
    <property type="molecule type" value="Genomic_DNA"/>
</dbReference>
<keyword evidence="10" id="KW-1185">Reference proteome</keyword>
<dbReference type="PANTHER" id="PTHR13002:SF1">
    <property type="entry name" value="COMPLEX I ASSEMBLY FACTOR TIMMDC1, MITOCHONDRIAL"/>
    <property type="match status" value="1"/>
</dbReference>
<evidence type="ECO:0000256" key="4">
    <source>
        <dbReference type="ARBA" id="ARBA00022989"/>
    </source>
</evidence>
<feature type="transmembrane region" description="Helical" evidence="8">
    <location>
        <begin position="168"/>
        <end position="190"/>
    </location>
</feature>
<evidence type="ECO:0000313" key="10">
    <source>
        <dbReference type="Proteomes" id="UP000887116"/>
    </source>
</evidence>
<evidence type="ECO:0000256" key="6">
    <source>
        <dbReference type="ARBA" id="ARBA00040778"/>
    </source>
</evidence>
<dbReference type="InterPro" id="IPR055299">
    <property type="entry name" value="TIMMDC1"/>
</dbReference>
<comment type="similarity">
    <text evidence="2">Belongs to the Tim17/Tim22/Tim23 family.</text>
</comment>
<dbReference type="GO" id="GO:0016020">
    <property type="term" value="C:membrane"/>
    <property type="evidence" value="ECO:0007669"/>
    <property type="project" value="UniProtKB-SubCell"/>
</dbReference>
<dbReference type="PANTHER" id="PTHR13002">
    <property type="entry name" value="C3ORF1 PROTEIN-RELATED"/>
    <property type="match status" value="1"/>
</dbReference>
<dbReference type="GO" id="GO:0005739">
    <property type="term" value="C:mitochondrion"/>
    <property type="evidence" value="ECO:0007669"/>
    <property type="project" value="TreeGrafter"/>
</dbReference>
<keyword evidence="4 8" id="KW-1133">Transmembrane helix</keyword>
<protein>
    <recommendedName>
        <fullName evidence="6">Complex I assembly factor TIMMDC1, mitochondrial</fullName>
    </recommendedName>
    <alternativeName>
        <fullName evidence="7">Translocase of inner mitochondrial membrane domain-containing protein 1</fullName>
    </alternativeName>
</protein>
<evidence type="ECO:0000256" key="1">
    <source>
        <dbReference type="ARBA" id="ARBA00004141"/>
    </source>
</evidence>
<comment type="subcellular location">
    <subcellularLocation>
        <location evidence="1">Membrane</location>
        <topology evidence="1">Multi-pass membrane protein</topology>
    </subcellularLocation>
</comment>
<comment type="caution">
    <text evidence="9">The sequence shown here is derived from an EMBL/GenBank/DDBJ whole genome shotgun (WGS) entry which is preliminary data.</text>
</comment>
<sequence>MAYKFPSLIHSAKCSEKFPYITERGIKDSLGKETGRDRIIRMYSTNEFGLSPEMAHVVKTGQYTFVFAGVLGGLKGISKAKDDFFRKNMATTYESKHLARRSLVDSMSMAGIRSGLKMGFQYASFSTIYLLSTMTVANYRNKITCWEHAGTGAILGGLTRINYGLKGVAVAGGLGGVLGLIAGCIISLVMHMGGHTLDDLRCYQHEEYYTVLYKNKSSEDKKKHDMH</sequence>
<evidence type="ECO:0000256" key="2">
    <source>
        <dbReference type="ARBA" id="ARBA00008444"/>
    </source>
</evidence>
<evidence type="ECO:0000256" key="3">
    <source>
        <dbReference type="ARBA" id="ARBA00022692"/>
    </source>
</evidence>
<evidence type="ECO:0000256" key="7">
    <source>
        <dbReference type="ARBA" id="ARBA00041344"/>
    </source>
</evidence>
<gene>
    <name evidence="9" type="primary">AVEN_238465_1</name>
    <name evidence="9" type="ORF">TNCT_360311</name>
</gene>
<reference evidence="9" key="1">
    <citation type="submission" date="2020-07" db="EMBL/GenBank/DDBJ databases">
        <title>Multicomponent nature underlies the extraordinary mechanical properties of spider dragline silk.</title>
        <authorList>
            <person name="Kono N."/>
            <person name="Nakamura H."/>
            <person name="Mori M."/>
            <person name="Yoshida Y."/>
            <person name="Ohtoshi R."/>
            <person name="Malay A.D."/>
            <person name="Moran D.A.P."/>
            <person name="Tomita M."/>
            <person name="Numata K."/>
            <person name="Arakawa K."/>
        </authorList>
    </citation>
    <scope>NUCLEOTIDE SEQUENCE</scope>
</reference>